<name>A0A6J5LNK5_9CAUD</name>
<reference evidence="1" key="1">
    <citation type="submission" date="2020-04" db="EMBL/GenBank/DDBJ databases">
        <authorList>
            <person name="Chiriac C."/>
            <person name="Salcher M."/>
            <person name="Ghai R."/>
            <person name="Kavagutti S V."/>
        </authorList>
    </citation>
    <scope>NUCLEOTIDE SEQUENCE</scope>
</reference>
<dbReference type="EMBL" id="LR796304">
    <property type="protein sequence ID" value="CAB4135801.1"/>
    <property type="molecule type" value="Genomic_DNA"/>
</dbReference>
<sequence>MKTLLIILGLLLNSCTDKNLDSIIDTEKTIKCYSAGTLIYEGKSTGEIMQSRSTDYYYFRELGTDNLVKVSGNCVIKYGI</sequence>
<organism evidence="1">
    <name type="scientific">uncultured Caudovirales phage</name>
    <dbReference type="NCBI Taxonomy" id="2100421"/>
    <lineage>
        <taxon>Viruses</taxon>
        <taxon>Duplodnaviria</taxon>
        <taxon>Heunggongvirae</taxon>
        <taxon>Uroviricota</taxon>
        <taxon>Caudoviricetes</taxon>
        <taxon>Peduoviridae</taxon>
        <taxon>Maltschvirus</taxon>
        <taxon>Maltschvirus maltsch</taxon>
    </lineage>
</organism>
<proteinExistence type="predicted"/>
<gene>
    <name evidence="1" type="ORF">UFOVP286_63</name>
</gene>
<protein>
    <submittedName>
        <fullName evidence="1">Uncharacterized protein</fullName>
    </submittedName>
</protein>
<evidence type="ECO:0000313" key="1">
    <source>
        <dbReference type="EMBL" id="CAB4135801.1"/>
    </source>
</evidence>
<accession>A0A6J5LNK5</accession>